<evidence type="ECO:0000313" key="3">
    <source>
        <dbReference type="Proteomes" id="UP000008743"/>
    </source>
</evidence>
<dbReference type="InParanoid" id="A0A0D2WVC8"/>
<dbReference type="SUPFAM" id="SSF50998">
    <property type="entry name" value="Quinoprotein alcohol dehydrogenase-like"/>
    <property type="match status" value="1"/>
</dbReference>
<proteinExistence type="predicted"/>
<feature type="region of interest" description="Disordered" evidence="1">
    <location>
        <begin position="1089"/>
        <end position="1162"/>
    </location>
</feature>
<keyword evidence="3" id="KW-1185">Reference proteome</keyword>
<feature type="compositionally biased region" description="Low complexity" evidence="1">
    <location>
        <begin position="1151"/>
        <end position="1162"/>
    </location>
</feature>
<feature type="compositionally biased region" description="Polar residues" evidence="1">
    <location>
        <begin position="735"/>
        <end position="754"/>
    </location>
</feature>
<feature type="region of interest" description="Disordered" evidence="1">
    <location>
        <begin position="833"/>
        <end position="890"/>
    </location>
</feature>
<protein>
    <submittedName>
        <fullName evidence="2">Uncharacterized protein</fullName>
    </submittedName>
</protein>
<evidence type="ECO:0000313" key="2">
    <source>
        <dbReference type="EMBL" id="KJE96805.1"/>
    </source>
</evidence>
<feature type="compositionally biased region" description="Basic residues" evidence="1">
    <location>
        <begin position="1122"/>
        <end position="1132"/>
    </location>
</feature>
<sequence length="1162" mass="125742">MPSGAAAGFGPRTPSTSDAAGASMSSATATPTTTTTTTTTSTSTTTTASTGAGSRPVEPSYKAARMQSVLEVLGPDETITTASVAAEGFLVVGTSLGAILLFDAQGRFITGRQGVHRHDVLCCTVHNGCIITGGADGRIVCYSWLTGDCDDLNTPSGSGSTAALEPVAGVAVSPDFVPPTLARTMALYSHASASPGNPSSPAGQGSGTSADASGNAAAATAAAAAAAAAGKKDASAGVLFYARASSGTVVRRQKGLFGFSEEVIWSDDESHSDRAWTGADAQKQGTQQHEYHGPMFSRDFRNMCYFAPYLFFCWQDSLYIYNNAKDKLVGRIGQTADAQNGGNIDCVVTPDQLIVKWGAVVYFCARNFGDRPLTVLRHFQARREVAKLSLLGQHLVMLFEDFPHYHYGTPLHEHATDTKAHAPAPIQIALFRLDTMTLVDLFSLPSNLSGYLIGIFADYTVGQPQAYLSSPLRGTNRWFSSDHTSDLSKMMHFPSTFSLALQSSFASPLPVSATATLSAFQGITRLYVVLSNDVVILRSLYVSEQIVWLVEQQRFPAAIHMCQRHRRTRELIEVANEYACHLWDKAQHLLAVQLWAEYVLPSAPPRFWRIFVDRFEQTNQLHLLEKYLPFNDRSLLSPETYARVLEHHIETGENQALLECVSYWPVLYPMPRIVTRIIEAIASALQLVQQALQVEASSAQLRGPNHSGRSPEAAEASFDDDMQFEGEARAAPDQASATALSSEPATMQASTETPAPSGRVLLPSQQLLQGTLPLFWSLFKLFEFANRPVEAVQVLIVLERIDHTASKGYPLAYFHAHNLWSIFAAESASVGAVSSGAEQPPGHALPLRSRSHDPEEMLSPNNPTSDVGGTALSSPSTPTPASSSLNSAQETMEELTLFGGHTACNRIGIQTASQLLGSRASQARLLMHLVSLEPDRGCQHLATCAMSGLLRVSFVLDLFAYHRSLLQPPEQRAVTRKLELSEHPEPDQATTTYTAAAVLLDTAAKNDTVGLYKFRLWYLMYCVIQDVKGTQLHHREVIESCKKIVGYTGKGSRPESMLLRMGSDGADVIATISAVAADPELAALSAMEIPPSPHASPRKQGSSGRAYPLSGMELPPDSLARRTIRAYQHHLHLQQQQQQQQQQPSPPVQLPSPAQQQQQSEA</sequence>
<dbReference type="Proteomes" id="UP000008743">
    <property type="component" value="Unassembled WGS sequence"/>
</dbReference>
<accession>A0A0D2WVC8</accession>
<dbReference type="RefSeq" id="XP_004343797.1">
    <property type="nucleotide sequence ID" value="XM_004343747.2"/>
</dbReference>
<name>A0A0D2WVC8_CAPO3</name>
<feature type="region of interest" description="Disordered" evidence="1">
    <location>
        <begin position="192"/>
        <end position="212"/>
    </location>
</feature>
<feature type="compositionally biased region" description="Low complexity" evidence="1">
    <location>
        <begin position="1133"/>
        <end position="1143"/>
    </location>
</feature>
<reference evidence="3" key="1">
    <citation type="submission" date="2011-02" db="EMBL/GenBank/DDBJ databases">
        <title>The Genome Sequence of Capsaspora owczarzaki ATCC 30864.</title>
        <authorList>
            <person name="Russ C."/>
            <person name="Cuomo C."/>
            <person name="Burger G."/>
            <person name="Gray M.W."/>
            <person name="Holland P.W.H."/>
            <person name="King N."/>
            <person name="Lang F.B.F."/>
            <person name="Roger A.J."/>
            <person name="Ruiz-Trillo I."/>
            <person name="Young S.K."/>
            <person name="Zeng Q."/>
            <person name="Gargeya S."/>
            <person name="Alvarado L."/>
            <person name="Berlin A."/>
            <person name="Chapman S.B."/>
            <person name="Chen Z."/>
            <person name="Freedman E."/>
            <person name="Gellesch M."/>
            <person name="Goldberg J."/>
            <person name="Griggs A."/>
            <person name="Gujja S."/>
            <person name="Heilman E."/>
            <person name="Heiman D."/>
            <person name="Howarth C."/>
            <person name="Mehta T."/>
            <person name="Neiman D."/>
            <person name="Pearson M."/>
            <person name="Roberts A."/>
            <person name="Saif S."/>
            <person name="Shea T."/>
            <person name="Shenoy N."/>
            <person name="Sisk P."/>
            <person name="Stolte C."/>
            <person name="Sykes S."/>
            <person name="White J."/>
            <person name="Yandava C."/>
            <person name="Haas B."/>
            <person name="Nusbaum C."/>
            <person name="Birren B."/>
        </authorList>
    </citation>
    <scope>NUCLEOTIDE SEQUENCE</scope>
    <source>
        <strain evidence="3">ATCC 30864</strain>
    </source>
</reference>
<evidence type="ECO:0000256" key="1">
    <source>
        <dbReference type="SAM" id="MobiDB-lite"/>
    </source>
</evidence>
<dbReference type="OrthoDB" id="10667156at2759"/>
<feature type="compositionally biased region" description="Low complexity" evidence="1">
    <location>
        <begin position="870"/>
        <end position="888"/>
    </location>
</feature>
<dbReference type="InterPro" id="IPR015943">
    <property type="entry name" value="WD40/YVTN_repeat-like_dom_sf"/>
</dbReference>
<dbReference type="EMBL" id="KE346372">
    <property type="protein sequence ID" value="KJE96805.1"/>
    <property type="molecule type" value="Genomic_DNA"/>
</dbReference>
<feature type="compositionally biased region" description="Low complexity" evidence="1">
    <location>
        <begin position="15"/>
        <end position="54"/>
    </location>
</feature>
<dbReference type="AlphaFoldDB" id="A0A0D2WVC8"/>
<feature type="region of interest" description="Disordered" evidence="1">
    <location>
        <begin position="728"/>
        <end position="758"/>
    </location>
</feature>
<dbReference type="Gene3D" id="2.130.10.10">
    <property type="entry name" value="YVTN repeat-like/Quinoprotein amine dehydrogenase"/>
    <property type="match status" value="1"/>
</dbReference>
<organism evidence="2 3">
    <name type="scientific">Capsaspora owczarzaki (strain ATCC 30864)</name>
    <dbReference type="NCBI Taxonomy" id="595528"/>
    <lineage>
        <taxon>Eukaryota</taxon>
        <taxon>Filasterea</taxon>
        <taxon>Capsaspora</taxon>
    </lineage>
</organism>
<gene>
    <name evidence="2" type="ORF">CAOG_007073</name>
</gene>
<feature type="region of interest" description="Disordered" evidence="1">
    <location>
        <begin position="1"/>
        <end position="60"/>
    </location>
</feature>
<dbReference type="InterPro" id="IPR011047">
    <property type="entry name" value="Quinoprotein_ADH-like_sf"/>
</dbReference>